<dbReference type="Proteomes" id="UP000765509">
    <property type="component" value="Unassembled WGS sequence"/>
</dbReference>
<reference evidence="1" key="1">
    <citation type="submission" date="2021-03" db="EMBL/GenBank/DDBJ databases">
        <title>Draft genome sequence of rust myrtle Austropuccinia psidii MF-1, a brazilian biotype.</title>
        <authorList>
            <person name="Quecine M.C."/>
            <person name="Pachon D.M.R."/>
            <person name="Bonatelli M.L."/>
            <person name="Correr F.H."/>
            <person name="Franceschini L.M."/>
            <person name="Leite T.F."/>
            <person name="Margarido G.R.A."/>
            <person name="Almeida C.A."/>
            <person name="Ferrarezi J.A."/>
            <person name="Labate C.A."/>
        </authorList>
    </citation>
    <scope>NUCLEOTIDE SEQUENCE</scope>
    <source>
        <strain evidence="1">MF-1</strain>
    </source>
</reference>
<keyword evidence="2" id="KW-1185">Reference proteome</keyword>
<protein>
    <submittedName>
        <fullName evidence="1">Uncharacterized protein</fullName>
    </submittedName>
</protein>
<name>A0A9Q3GQ18_9BASI</name>
<gene>
    <name evidence="1" type="ORF">O181_015361</name>
</gene>
<proteinExistence type="predicted"/>
<comment type="caution">
    <text evidence="1">The sequence shown here is derived from an EMBL/GenBank/DDBJ whole genome shotgun (WGS) entry which is preliminary data.</text>
</comment>
<accession>A0A9Q3GQ18</accession>
<dbReference type="AlphaFoldDB" id="A0A9Q3GQ18"/>
<sequence>MVQKISKYISIVLSKSPVICESILDPRIKQVFFATPESTLAEFNTSSVQLSKFFEDKAKKYVKKDSQPHVNIEGTRGLLDKMYPSTSGEGCTFEKELQWYFAEPPEPKDTDILLFWNS</sequence>
<organism evidence="1 2">
    <name type="scientific">Austropuccinia psidii MF-1</name>
    <dbReference type="NCBI Taxonomy" id="1389203"/>
    <lineage>
        <taxon>Eukaryota</taxon>
        <taxon>Fungi</taxon>
        <taxon>Dikarya</taxon>
        <taxon>Basidiomycota</taxon>
        <taxon>Pucciniomycotina</taxon>
        <taxon>Pucciniomycetes</taxon>
        <taxon>Pucciniales</taxon>
        <taxon>Sphaerophragmiaceae</taxon>
        <taxon>Austropuccinia</taxon>
    </lineage>
</organism>
<dbReference type="EMBL" id="AVOT02004187">
    <property type="protein sequence ID" value="MBW0475646.1"/>
    <property type="molecule type" value="Genomic_DNA"/>
</dbReference>
<evidence type="ECO:0000313" key="1">
    <source>
        <dbReference type="EMBL" id="MBW0475646.1"/>
    </source>
</evidence>
<dbReference type="OrthoDB" id="3359487at2759"/>
<evidence type="ECO:0000313" key="2">
    <source>
        <dbReference type="Proteomes" id="UP000765509"/>
    </source>
</evidence>